<dbReference type="RefSeq" id="WP_285722900.1">
    <property type="nucleotide sequence ID" value="NZ_BSDD01000001.1"/>
</dbReference>
<protein>
    <submittedName>
        <fullName evidence="3">Arsenate reductase family protein</fullName>
    </submittedName>
</protein>
<evidence type="ECO:0000256" key="2">
    <source>
        <dbReference type="PROSITE-ProRule" id="PRU01282"/>
    </source>
</evidence>
<dbReference type="EMBL" id="BSDD01000001">
    <property type="protein sequence ID" value="GLH69114.1"/>
    <property type="molecule type" value="Genomic_DNA"/>
</dbReference>
<evidence type="ECO:0000256" key="1">
    <source>
        <dbReference type="ARBA" id="ARBA00007198"/>
    </source>
</evidence>
<dbReference type="PROSITE" id="PS51353">
    <property type="entry name" value="ARSC"/>
    <property type="match status" value="1"/>
</dbReference>
<keyword evidence="4" id="KW-1185">Reference proteome</keyword>
<organism evidence="3 4">
    <name type="scientific">Geothrix rubra</name>
    <dbReference type="NCBI Taxonomy" id="2927977"/>
    <lineage>
        <taxon>Bacteria</taxon>
        <taxon>Pseudomonadati</taxon>
        <taxon>Acidobacteriota</taxon>
        <taxon>Holophagae</taxon>
        <taxon>Holophagales</taxon>
        <taxon>Holophagaceae</taxon>
        <taxon>Geothrix</taxon>
    </lineage>
</organism>
<gene>
    <name evidence="3" type="ORF">GETHPA_06470</name>
</gene>
<proteinExistence type="inferred from homology"/>
<dbReference type="PANTHER" id="PTHR30041:SF8">
    <property type="entry name" value="PROTEIN YFFB"/>
    <property type="match status" value="1"/>
</dbReference>
<dbReference type="InterPro" id="IPR006660">
    <property type="entry name" value="Arsenate_reductase-like"/>
</dbReference>
<evidence type="ECO:0000313" key="3">
    <source>
        <dbReference type="EMBL" id="GLH69114.1"/>
    </source>
</evidence>
<dbReference type="SUPFAM" id="SSF52833">
    <property type="entry name" value="Thioredoxin-like"/>
    <property type="match status" value="1"/>
</dbReference>
<evidence type="ECO:0000313" key="4">
    <source>
        <dbReference type="Proteomes" id="UP001165089"/>
    </source>
</evidence>
<reference evidence="3 4" key="1">
    <citation type="journal article" date="2023" name="Antonie Van Leeuwenhoek">
        <title>Mesoterricola silvestris gen. nov., sp. nov., Mesoterricola sediminis sp. nov., Geothrix oryzae sp. nov., Geothrix edaphica sp. nov., Geothrix rubra sp. nov., and Geothrix limicola sp. nov., six novel members of Acidobacteriota isolated from soils.</title>
        <authorList>
            <person name="Itoh H."/>
            <person name="Sugisawa Y."/>
            <person name="Mise K."/>
            <person name="Xu Z."/>
            <person name="Kuniyasu M."/>
            <person name="Ushijima N."/>
            <person name="Kawano K."/>
            <person name="Kobayashi E."/>
            <person name="Shiratori Y."/>
            <person name="Masuda Y."/>
            <person name="Senoo K."/>
        </authorList>
    </citation>
    <scope>NUCLEOTIDE SEQUENCE [LARGE SCALE GENOMIC DNA]</scope>
    <source>
        <strain evidence="3 4">Red803</strain>
    </source>
</reference>
<dbReference type="InterPro" id="IPR036249">
    <property type="entry name" value="Thioredoxin-like_sf"/>
</dbReference>
<sequence>MNAVLWMKSSCTTCRNAKAKLAELGLEAEIRDYARRPLEAAELEALLPADPAPMLGTKSPKYRELGLKDRRLSKAEAIALMVEDNNLLKRPILVHPRGTVIGYDPEAYARLAGGK</sequence>
<dbReference type="Proteomes" id="UP001165089">
    <property type="component" value="Unassembled WGS sequence"/>
</dbReference>
<comment type="similarity">
    <text evidence="1 2">Belongs to the ArsC family.</text>
</comment>
<accession>A0ABQ5Q320</accession>
<dbReference type="Pfam" id="PF03960">
    <property type="entry name" value="ArsC"/>
    <property type="match status" value="1"/>
</dbReference>
<comment type="caution">
    <text evidence="3">The sequence shown here is derived from an EMBL/GenBank/DDBJ whole genome shotgun (WGS) entry which is preliminary data.</text>
</comment>
<dbReference type="Gene3D" id="3.40.30.10">
    <property type="entry name" value="Glutaredoxin"/>
    <property type="match status" value="1"/>
</dbReference>
<dbReference type="PANTHER" id="PTHR30041">
    <property type="entry name" value="ARSENATE REDUCTASE"/>
    <property type="match status" value="1"/>
</dbReference>
<name>A0ABQ5Q320_9BACT</name>